<comment type="caution">
    <text evidence="1">The sequence shown here is derived from an EMBL/GenBank/DDBJ whole genome shotgun (WGS) entry which is preliminary data.</text>
</comment>
<sequence>MPLLVPLRPLQAGAAWTVQVLAGQGRRPLFSASLSSPGEPSERRISVAAVHGAGSSTVGSIDAQLQIFGADGSCFGRLQGRQDDYLLIEASGRPPKLAVRATAQGGFEVLELAPFAPSAPREPPKWGQWPVPEESRLAASVSLHGNECLGVMTTPGVDAVLVLVPGRMQAADCLSRGQGVGTLAPAFALANT</sequence>
<dbReference type="Proteomes" id="UP001189429">
    <property type="component" value="Unassembled WGS sequence"/>
</dbReference>
<evidence type="ECO:0008006" key="3">
    <source>
        <dbReference type="Google" id="ProtNLM"/>
    </source>
</evidence>
<protein>
    <recommendedName>
        <fullName evidence="3">Anaphase-promoting complex subunit 1</fullName>
    </recommendedName>
</protein>
<evidence type="ECO:0000313" key="2">
    <source>
        <dbReference type="Proteomes" id="UP001189429"/>
    </source>
</evidence>
<organism evidence="1 2">
    <name type="scientific">Prorocentrum cordatum</name>
    <dbReference type="NCBI Taxonomy" id="2364126"/>
    <lineage>
        <taxon>Eukaryota</taxon>
        <taxon>Sar</taxon>
        <taxon>Alveolata</taxon>
        <taxon>Dinophyceae</taxon>
        <taxon>Prorocentrales</taxon>
        <taxon>Prorocentraceae</taxon>
        <taxon>Prorocentrum</taxon>
    </lineage>
</organism>
<accession>A0ABN9TTE3</accession>
<proteinExistence type="predicted"/>
<gene>
    <name evidence="1" type="ORF">PCOR1329_LOCUS42177</name>
</gene>
<reference evidence="1" key="1">
    <citation type="submission" date="2023-10" db="EMBL/GenBank/DDBJ databases">
        <authorList>
            <person name="Chen Y."/>
            <person name="Shah S."/>
            <person name="Dougan E. K."/>
            <person name="Thang M."/>
            <person name="Chan C."/>
        </authorList>
    </citation>
    <scope>NUCLEOTIDE SEQUENCE [LARGE SCALE GENOMIC DNA]</scope>
</reference>
<name>A0ABN9TTE3_9DINO</name>
<evidence type="ECO:0000313" key="1">
    <source>
        <dbReference type="EMBL" id="CAK0849499.1"/>
    </source>
</evidence>
<dbReference type="EMBL" id="CAUYUJ010015065">
    <property type="protein sequence ID" value="CAK0849499.1"/>
    <property type="molecule type" value="Genomic_DNA"/>
</dbReference>
<keyword evidence="2" id="KW-1185">Reference proteome</keyword>